<evidence type="ECO:0000313" key="1">
    <source>
        <dbReference type="EMBL" id="EHK52279.1"/>
    </source>
</evidence>
<proteinExistence type="predicted"/>
<name>H0I417_9HYPH</name>
<reference evidence="1 2" key="1">
    <citation type="journal article" date="2012" name="J. Bacteriol.">
        <title>Draft Genome Sequence of Mesorhizobium alhagi CCNWXJ12-2T, a Novel Salt-Resistant Species Isolated from the Desert of Northwestern China.</title>
        <authorList>
            <person name="Zhou M."/>
            <person name="Chen W."/>
            <person name="Chen H."/>
            <person name="Wei G."/>
        </authorList>
    </citation>
    <scope>NUCLEOTIDE SEQUENCE [LARGE SCALE GENOMIC DNA]</scope>
    <source>
        <strain evidence="1 2">CCNWXJ12-2</strain>
    </source>
</reference>
<keyword evidence="2" id="KW-1185">Reference proteome</keyword>
<organism evidence="1 2">
    <name type="scientific">Mesorhizobium alhagi CCNWXJ12-2</name>
    <dbReference type="NCBI Taxonomy" id="1107882"/>
    <lineage>
        <taxon>Bacteria</taxon>
        <taxon>Pseudomonadati</taxon>
        <taxon>Pseudomonadota</taxon>
        <taxon>Alphaproteobacteria</taxon>
        <taxon>Hyphomicrobiales</taxon>
        <taxon>Phyllobacteriaceae</taxon>
        <taxon>Allomesorhizobium</taxon>
    </lineage>
</organism>
<dbReference type="EMBL" id="AHAM01000343">
    <property type="protein sequence ID" value="EHK52279.1"/>
    <property type="molecule type" value="Genomic_DNA"/>
</dbReference>
<gene>
    <name evidence="1" type="ORF">MAXJ12_36191</name>
</gene>
<dbReference type="PATRIC" id="fig|1107882.3.peg.6965"/>
<dbReference type="Proteomes" id="UP000003250">
    <property type="component" value="Unassembled WGS sequence"/>
</dbReference>
<sequence length="395" mass="42977">MSGFISIADLVDSGGAPLMTDLTFKQFIEIAQGKDSKIVDSAGATAQIGFPENAKDIKTWFVAGIRIDVGAPGLSASIMEAFGQIPQIRLILQPVTREPNGGLKIHDRAAHIIFSFIEKKSQVQETCLVPMLSRVDPDLQPFRAALSDFVVLRDDLAAGRFGGVPIVTTGLLDVHPGLKAPSQKPFRDQLKTILEKHLKSTQVSAMAVMGIPANGPEPWIFVPMQRRSDNGNLEAFLSPALDGQAFEDRAKAQLLRFFGAKKVLPGPRTDNENETMTTCFRLPDARKGVSTAELINAPATAERTIEVTAVIADPKKSHFFNTDCVSCHTETRLLRTKVPGEPIPGIAEAVLPSSRWNVRNFGWGLDSEGFKPTITRRTATETDEVVEAANILLNQ</sequence>
<dbReference type="AlphaFoldDB" id="H0I417"/>
<evidence type="ECO:0000313" key="2">
    <source>
        <dbReference type="Proteomes" id="UP000003250"/>
    </source>
</evidence>
<accession>H0I417</accession>
<evidence type="ECO:0008006" key="3">
    <source>
        <dbReference type="Google" id="ProtNLM"/>
    </source>
</evidence>
<protein>
    <recommendedName>
        <fullName evidence="3">Cytochrome c domain-containing protein</fullName>
    </recommendedName>
</protein>